<organism evidence="7">
    <name type="scientific">Aspergillus niger</name>
    <dbReference type="NCBI Taxonomy" id="5061"/>
    <lineage>
        <taxon>Eukaryota</taxon>
        <taxon>Fungi</taxon>
        <taxon>Dikarya</taxon>
        <taxon>Ascomycota</taxon>
        <taxon>Pezizomycotina</taxon>
        <taxon>Eurotiomycetes</taxon>
        <taxon>Eurotiomycetidae</taxon>
        <taxon>Eurotiales</taxon>
        <taxon>Aspergillaceae</taxon>
        <taxon>Aspergillus</taxon>
        <taxon>Aspergillus subgen. Circumdati</taxon>
    </lineage>
</organism>
<name>A0AAJ6QIU9_ASPNG</name>
<evidence type="ECO:0000313" key="7">
    <source>
        <dbReference type="RefSeq" id="XP_001399289.3"/>
    </source>
</evidence>
<dbReference type="AlphaFoldDB" id="A0AAJ6QIU9"/>
<proteinExistence type="inferred from homology"/>
<feature type="compositionally biased region" description="Pro residues" evidence="6">
    <location>
        <begin position="267"/>
        <end position="277"/>
    </location>
</feature>
<gene>
    <name evidence="7" type="ORF">An02g01490</name>
</gene>
<dbReference type="GO" id="GO:0008124">
    <property type="term" value="F:4-alpha-hydroxytetrahydrobiopterin dehydratase activity"/>
    <property type="evidence" value="ECO:0007669"/>
    <property type="project" value="UniProtKB-EC"/>
</dbReference>
<dbReference type="InterPro" id="IPR036428">
    <property type="entry name" value="PCD_sf"/>
</dbReference>
<dbReference type="PANTHER" id="PTHR12599:SF0">
    <property type="entry name" value="PTERIN-4-ALPHA-CARBINOLAMINE DEHYDRATASE"/>
    <property type="match status" value="1"/>
</dbReference>
<dbReference type="KEGG" id="ang:An02g01490"/>
<accession>A0AAJ6QIU9</accession>
<reference evidence="7" key="1">
    <citation type="submission" date="2025-02" db="EMBL/GenBank/DDBJ databases">
        <authorList>
            <consortium name="NCBI Genome Project"/>
        </authorList>
    </citation>
    <scope>NUCLEOTIDE SEQUENCE</scope>
</reference>
<evidence type="ECO:0000256" key="6">
    <source>
        <dbReference type="SAM" id="MobiDB-lite"/>
    </source>
</evidence>
<comment type="similarity">
    <text evidence="2">Belongs to the pterin-4-alpha-carbinolamine dehydratase family.</text>
</comment>
<keyword evidence="4" id="KW-0456">Lyase</keyword>
<dbReference type="VEuPathDB" id="FungiDB:An02g01490"/>
<comment type="catalytic activity">
    <reaction evidence="1">
        <text>(4aS,6R)-4a-hydroxy-L-erythro-5,6,7,8-tetrahydrobiopterin = (6R)-L-erythro-6,7-dihydrobiopterin + H2O</text>
        <dbReference type="Rhea" id="RHEA:11920"/>
        <dbReference type="ChEBI" id="CHEBI:15377"/>
        <dbReference type="ChEBI" id="CHEBI:15642"/>
        <dbReference type="ChEBI" id="CHEBI:43120"/>
        <dbReference type="EC" id="4.2.1.96"/>
    </reaction>
</comment>
<dbReference type="Gene3D" id="3.30.1360.20">
    <property type="entry name" value="Transcriptional coactivator/pterin dehydratase"/>
    <property type="match status" value="1"/>
</dbReference>
<dbReference type="InterPro" id="IPR001533">
    <property type="entry name" value="Pterin_deHydtase"/>
</dbReference>
<evidence type="ECO:0000256" key="1">
    <source>
        <dbReference type="ARBA" id="ARBA00001554"/>
    </source>
</evidence>
<evidence type="ECO:0000256" key="2">
    <source>
        <dbReference type="ARBA" id="ARBA00006472"/>
    </source>
</evidence>
<dbReference type="Pfam" id="PF01329">
    <property type="entry name" value="Pterin_4a"/>
    <property type="match status" value="1"/>
</dbReference>
<dbReference type="PANTHER" id="PTHR12599">
    <property type="entry name" value="PTERIN-4-ALPHA-CARBINOLAMINE DEHYDRATASE"/>
    <property type="match status" value="1"/>
</dbReference>
<feature type="region of interest" description="Disordered" evidence="6">
    <location>
        <begin position="234"/>
        <end position="277"/>
    </location>
</feature>
<dbReference type="GeneID" id="4978634"/>
<reference evidence="7" key="2">
    <citation type="submission" date="2025-08" db="UniProtKB">
        <authorList>
            <consortium name="RefSeq"/>
        </authorList>
    </citation>
    <scope>IDENTIFICATION</scope>
</reference>
<evidence type="ECO:0000256" key="4">
    <source>
        <dbReference type="ARBA" id="ARBA00023239"/>
    </source>
</evidence>
<dbReference type="RefSeq" id="XP_001399289.3">
    <property type="nucleotide sequence ID" value="XM_001399252.3"/>
</dbReference>
<protein>
    <recommendedName>
        <fullName evidence="3">4a-hydroxytetrahydrobiopterin dehydratase</fullName>
        <ecNumber evidence="3">4.2.1.96</ecNumber>
    </recommendedName>
    <alternativeName>
        <fullName evidence="5">4-alpha-hydroxy-tetrahydropterin dehydratase</fullName>
    </alternativeName>
</protein>
<dbReference type="SUPFAM" id="SSF55248">
    <property type="entry name" value="PCD-like"/>
    <property type="match status" value="1"/>
</dbReference>
<dbReference type="CDD" id="cd00488">
    <property type="entry name" value="PCD_DCoH"/>
    <property type="match status" value="1"/>
</dbReference>
<feature type="compositionally biased region" description="Polar residues" evidence="6">
    <location>
        <begin position="244"/>
        <end position="258"/>
    </location>
</feature>
<dbReference type="EC" id="4.2.1.96" evidence="3"/>
<sequence>MDHVSRAIQQPRAVVTRLQRYCFRRNYHLRPSSSRVIPPSSHRLGQPRVAATFNTFTSNLPKIAPLYRIALRHASTMADPQFAEGTNPEQARQGLQSLQEQGWVLDEDGQGVKKTYYFKSYFKAVSFVNVVASQSSTKKHHPTMTVRIGSVDIHWTTHHPRGLSEKDLEMAQHCDEAAELMGSVEQGQGKKPKGVVQQSIQPVSQASLVELSAEQNGWNAPVSARLRVMPSNQMPTRCEETKKNNQPTIPTSNLTGRSCHSAGKHSSPPPSPTNVCD</sequence>
<evidence type="ECO:0000256" key="5">
    <source>
        <dbReference type="ARBA" id="ARBA00030497"/>
    </source>
</evidence>
<evidence type="ECO:0000256" key="3">
    <source>
        <dbReference type="ARBA" id="ARBA00013252"/>
    </source>
</evidence>